<feature type="region of interest" description="Disordered" evidence="1">
    <location>
        <begin position="826"/>
        <end position="859"/>
    </location>
</feature>
<accession>A0A976M987</accession>
<organism evidence="2 3">
    <name type="scientific">Theileria orientalis</name>
    <dbReference type="NCBI Taxonomy" id="68886"/>
    <lineage>
        <taxon>Eukaryota</taxon>
        <taxon>Sar</taxon>
        <taxon>Alveolata</taxon>
        <taxon>Apicomplexa</taxon>
        <taxon>Aconoidasida</taxon>
        <taxon>Piroplasmida</taxon>
        <taxon>Theileriidae</taxon>
        <taxon>Theileria</taxon>
    </lineage>
</organism>
<dbReference type="EMBL" id="CP056069">
    <property type="protein sequence ID" value="UKK00015.2"/>
    <property type="molecule type" value="Genomic_DNA"/>
</dbReference>
<feature type="compositionally biased region" description="Polar residues" evidence="1">
    <location>
        <begin position="876"/>
        <end position="886"/>
    </location>
</feature>
<protein>
    <submittedName>
        <fullName evidence="2">Uncharacterized protein</fullName>
    </submittedName>
</protein>
<feature type="region of interest" description="Disordered" evidence="1">
    <location>
        <begin position="867"/>
        <end position="886"/>
    </location>
</feature>
<evidence type="ECO:0000256" key="1">
    <source>
        <dbReference type="SAM" id="MobiDB-lite"/>
    </source>
</evidence>
<proteinExistence type="predicted"/>
<evidence type="ECO:0000313" key="3">
    <source>
        <dbReference type="Proteomes" id="UP000244811"/>
    </source>
</evidence>
<evidence type="ECO:0000313" key="2">
    <source>
        <dbReference type="EMBL" id="UKK00015.2"/>
    </source>
</evidence>
<gene>
    <name evidence="2" type="ORF">MACK_000080</name>
</gene>
<reference evidence="2" key="1">
    <citation type="submission" date="2022-07" db="EMBL/GenBank/DDBJ databases">
        <title>Evaluation of T. orientalis genome assembly methods using nanopore sequencing and analysis of variation between genomes.</title>
        <authorList>
            <person name="Yam J."/>
            <person name="Micallef M.L."/>
            <person name="Liu M."/>
            <person name="Djordjevic S.P."/>
            <person name="Bogema D.R."/>
            <person name="Jenkins C."/>
        </authorList>
    </citation>
    <scope>NUCLEOTIDE SEQUENCE</scope>
    <source>
        <strain evidence="2">Goon Nure</strain>
    </source>
</reference>
<dbReference type="Proteomes" id="UP000244811">
    <property type="component" value="Chromosome 1"/>
</dbReference>
<sequence>MIHLQIHGLLGWIPLKKQINSTKWSIILENIAINRNNMRFSHTHLTQVNNNVKIVNSMDSSSTLVNYQRNIEEIRCMETNSLTKAMMQSSKSGYNKKKVWEKYISRSLELRDKFSIKNMAIVMMSAAKSQVKERNFYEQMSERIATKGENYIRTYKIDPKRFFTECYRTEFTAFNIYTVLSACLIASHKDERLFKILYKVSEIKLVYFNLYLDKKLEALSDENSSYIVRESGRDDKFTFDDVAGILHVYAASNVIIPPMVLKYSELFRKMYRISNDSEERRAVEMGEVTPKAFAITINSLVKLGDRSEELYKIGTEYLLKTLEELSLKDMIMIFSSIVKLGGSKKNKEELETLLSLSGRIIERSSGIKIDTESLINLSSTFITISKWKELGLEVVDRLKSRFTRVFTEASCNLVAEEEIENKMLIQLINNSALLGATAASMALIANDNLKKVGLTESISDVSQYVTSLGLIYANTSSKGLKELINEQVVMAVRQYGKRINYILYPDTMELAKTRARPSSLYNILKMEAKGLLDVKADEINEDWKILTKEIEEITPEIIGMLASILSGIGKLKSCREFMKFTSLVKDYIVKYIKYNLEENEDKKLQIETISAIINGLSRYRMKDEELMKYFSRKIKSEVDSKLKMGNYEDISHVSMFSIINSYAKLGFPKNDFSFRSGNRRREREKRVDEHKQMFKSISKVLSVCNYDKINLQMVVNSMYSLGMVGYDKFGRMTVIRLLNKFIKTYTNKKLDNKKDELVERKEGTYISECVKELDGESEDDIRGVKELYSQAKIATMMLKLAVKSNCFKSRVFEKYLRRMEKIVLNSKNNSNNDNNDNNNNNNKNNNNSNNNNNNNNNNKRVCKWSELTESSKKNENTSLANKMSGK</sequence>
<name>A0A976M987_THEOR</name>
<dbReference type="AlphaFoldDB" id="A0A976M987"/>